<dbReference type="STRING" id="3750.A0A498HEU1"/>
<reference evidence="2 3" key="1">
    <citation type="submission" date="2018-10" db="EMBL/GenBank/DDBJ databases">
        <title>A high-quality apple genome assembly.</title>
        <authorList>
            <person name="Hu J."/>
        </authorList>
    </citation>
    <scope>NUCLEOTIDE SEQUENCE [LARGE SCALE GENOMIC DNA]</scope>
    <source>
        <strain evidence="3">cv. HFTH1</strain>
        <tissue evidence="2">Young leaf</tissue>
    </source>
</reference>
<dbReference type="PANTHER" id="PTHR35546:SF130">
    <property type="entry name" value="EXPRESSED PROTEIN"/>
    <property type="match status" value="1"/>
</dbReference>
<dbReference type="Pfam" id="PF00646">
    <property type="entry name" value="F-box"/>
    <property type="match status" value="1"/>
</dbReference>
<dbReference type="EMBL" id="RDQH01000343">
    <property type="protein sequence ID" value="RXH69300.1"/>
    <property type="molecule type" value="Genomic_DNA"/>
</dbReference>
<organism evidence="2 3">
    <name type="scientific">Malus domestica</name>
    <name type="common">Apple</name>
    <name type="synonym">Pyrus malus</name>
    <dbReference type="NCBI Taxonomy" id="3750"/>
    <lineage>
        <taxon>Eukaryota</taxon>
        <taxon>Viridiplantae</taxon>
        <taxon>Streptophyta</taxon>
        <taxon>Embryophyta</taxon>
        <taxon>Tracheophyta</taxon>
        <taxon>Spermatophyta</taxon>
        <taxon>Magnoliopsida</taxon>
        <taxon>eudicotyledons</taxon>
        <taxon>Gunneridae</taxon>
        <taxon>Pentapetalae</taxon>
        <taxon>rosids</taxon>
        <taxon>fabids</taxon>
        <taxon>Rosales</taxon>
        <taxon>Rosaceae</taxon>
        <taxon>Amygdaloideae</taxon>
        <taxon>Maleae</taxon>
        <taxon>Malus</taxon>
    </lineage>
</organism>
<dbReference type="Proteomes" id="UP000290289">
    <property type="component" value="Chromosome 17"/>
</dbReference>
<dbReference type="AlphaFoldDB" id="A0A498HEU1"/>
<evidence type="ECO:0000313" key="2">
    <source>
        <dbReference type="EMBL" id="RXH69300.1"/>
    </source>
</evidence>
<dbReference type="Pfam" id="PF24750">
    <property type="entry name" value="b-prop_At3g26010-like"/>
    <property type="match status" value="1"/>
</dbReference>
<dbReference type="PANTHER" id="PTHR35546">
    <property type="entry name" value="F-BOX PROTEIN INTERACTION DOMAIN PROTEIN-RELATED"/>
    <property type="match status" value="1"/>
</dbReference>
<evidence type="ECO:0000313" key="3">
    <source>
        <dbReference type="Proteomes" id="UP000290289"/>
    </source>
</evidence>
<dbReference type="InterPro" id="IPR055290">
    <property type="entry name" value="At3g26010-like"/>
</dbReference>
<evidence type="ECO:0000259" key="1">
    <source>
        <dbReference type="SMART" id="SM00256"/>
    </source>
</evidence>
<dbReference type="SUPFAM" id="SSF81383">
    <property type="entry name" value="F-box domain"/>
    <property type="match status" value="1"/>
</dbReference>
<gene>
    <name evidence="2" type="ORF">DVH24_037084</name>
</gene>
<accession>A0A498HEU1</accession>
<sequence length="486" mass="56290">MDSTCTTTSFSSPPPPTALPQATSAFNRGIDKQTDVRYDIATNLKISLLDTVYRSISVLLCKLYSVSRHKRSYQRMYCRSSPHSQRSSSKRVKPSQRVMNIINTIDDLTDVVLVEILCRLPSSNFVFQCKCVSKRWCTLISDSYFVDRFTSLQIEYHAQTPITLINSRGEEFLDKMSKPLNLFLKKLKNFHGLDKQLVVYYQRRYYICNPYIQQWITLPAPPPCYKKIKMLPEGFICDLPYYKYAKEDAKGHTVQLNPQYRCRVVRLISDCSDRSKRSSNEFKVQIFSSETGEWRESIVASPRDISLDYIGYHTRYVHASNIMLYWMGYRNFVLSFDPFLINNSIGDEDIIDQSYKCHLVDINFNSDSLSVEGLGVHGKCLKIYAYDEDTNTLLVLDLNGDEEFIHGGFEKFFLENSKRMEMEMAMINPEEDSTMGSVILDPNIDEICYLTINGEPFMFNLSTKISSRMDDKIIKEEFTRTASHMC</sequence>
<dbReference type="Gene3D" id="1.20.1280.50">
    <property type="match status" value="1"/>
</dbReference>
<dbReference type="InterPro" id="IPR036047">
    <property type="entry name" value="F-box-like_dom_sf"/>
</dbReference>
<protein>
    <recommendedName>
        <fullName evidence="1">F-box domain-containing protein</fullName>
    </recommendedName>
</protein>
<keyword evidence="3" id="KW-1185">Reference proteome</keyword>
<feature type="domain" description="F-box" evidence="1">
    <location>
        <begin position="108"/>
        <end position="149"/>
    </location>
</feature>
<dbReference type="InterPro" id="IPR056592">
    <property type="entry name" value="Beta-prop_At3g26010-like"/>
</dbReference>
<comment type="caution">
    <text evidence="2">The sequence shown here is derived from an EMBL/GenBank/DDBJ whole genome shotgun (WGS) entry which is preliminary data.</text>
</comment>
<proteinExistence type="predicted"/>
<name>A0A498HEU1_MALDO</name>
<dbReference type="SMART" id="SM00256">
    <property type="entry name" value="FBOX"/>
    <property type="match status" value="1"/>
</dbReference>
<dbReference type="InterPro" id="IPR001810">
    <property type="entry name" value="F-box_dom"/>
</dbReference>